<evidence type="ECO:0000256" key="3">
    <source>
        <dbReference type="ARBA" id="ARBA00022842"/>
    </source>
</evidence>
<organism evidence="4 5">
    <name type="scientific">Mariniphaga sediminis</name>
    <dbReference type="NCBI Taxonomy" id="1628158"/>
    <lineage>
        <taxon>Bacteria</taxon>
        <taxon>Pseudomonadati</taxon>
        <taxon>Bacteroidota</taxon>
        <taxon>Bacteroidia</taxon>
        <taxon>Marinilabiliales</taxon>
        <taxon>Prolixibacteraceae</taxon>
        <taxon>Mariniphaga</taxon>
    </lineage>
</organism>
<dbReference type="PANTHER" id="PTHR46470:SF4">
    <property type="entry name" value="5-AMINO-6-(5-PHOSPHO-D-RIBITYLAMINO)URACIL PHOSPHATASE YIGB"/>
    <property type="match status" value="1"/>
</dbReference>
<dbReference type="OrthoDB" id="6101375at2"/>
<keyword evidence="5" id="KW-1185">Reference proteome</keyword>
<dbReference type="Pfam" id="PF13419">
    <property type="entry name" value="HAD_2"/>
    <property type="match status" value="1"/>
</dbReference>
<dbReference type="GO" id="GO:0044281">
    <property type="term" value="P:small molecule metabolic process"/>
    <property type="evidence" value="ECO:0007669"/>
    <property type="project" value="UniProtKB-ARBA"/>
</dbReference>
<gene>
    <name evidence="4" type="ORF">D1164_00025</name>
</gene>
<dbReference type="InterPro" id="IPR041492">
    <property type="entry name" value="HAD_2"/>
</dbReference>
<reference evidence="4 5" key="1">
    <citation type="journal article" date="2015" name="Int. J. Syst. Evol. Microbiol.">
        <title>Mariniphaga sediminis sp. nov., isolated from coastal sediment.</title>
        <authorList>
            <person name="Wang F.Q."/>
            <person name="Shen Q.Y."/>
            <person name="Chen G.J."/>
            <person name="Du Z.J."/>
        </authorList>
    </citation>
    <scope>NUCLEOTIDE SEQUENCE [LARGE SCALE GENOMIC DNA]</scope>
    <source>
        <strain evidence="4 5">SY21</strain>
    </source>
</reference>
<comment type="cofactor">
    <cofactor evidence="1">
        <name>Mg(2+)</name>
        <dbReference type="ChEBI" id="CHEBI:18420"/>
    </cofactor>
</comment>
<dbReference type="InterPro" id="IPR051400">
    <property type="entry name" value="HAD-like_hydrolase"/>
</dbReference>
<name>A0A399D8P2_9BACT</name>
<dbReference type="Gene3D" id="1.20.120.710">
    <property type="entry name" value="Haloacid dehalogenase hydrolase-like domain"/>
    <property type="match status" value="1"/>
</dbReference>
<dbReference type="SUPFAM" id="SSF56784">
    <property type="entry name" value="HAD-like"/>
    <property type="match status" value="1"/>
</dbReference>
<dbReference type="SFLD" id="SFLDG01129">
    <property type="entry name" value="C1.5:_HAD__Beta-PGM__Phosphata"/>
    <property type="match status" value="1"/>
</dbReference>
<dbReference type="InterPro" id="IPR023214">
    <property type="entry name" value="HAD_sf"/>
</dbReference>
<accession>A0A399D8P2</accession>
<sequence>MQKLKKNNMIILFDLDDTLIDSESAHLLAFDQMCQEHLKIENNNAQNWITIKNRNLNLFFEGKISLEEHRLNSIIEFCKINDFKISKAEAEKVYQQYHLLLLQSCKAFPDVIPALIELKNHQLGIISNGIYSDQIYKLRQNKLLPFFSKIIVPEDIGFSKPAKEIFFYAAQEFGASLSNCIYIGDSYELDYLGSMNAGMRSILLDRKKIYQNQNRKKIYSLNQLKFAIEL</sequence>
<dbReference type="EMBL" id="QWET01000001">
    <property type="protein sequence ID" value="RIH66861.1"/>
    <property type="molecule type" value="Genomic_DNA"/>
</dbReference>
<dbReference type="GO" id="GO:0016787">
    <property type="term" value="F:hydrolase activity"/>
    <property type="evidence" value="ECO:0007669"/>
    <property type="project" value="UniProtKB-KW"/>
</dbReference>
<dbReference type="SFLD" id="SFLDS00003">
    <property type="entry name" value="Haloacid_Dehalogenase"/>
    <property type="match status" value="1"/>
</dbReference>
<dbReference type="Gene3D" id="3.40.50.1000">
    <property type="entry name" value="HAD superfamily/HAD-like"/>
    <property type="match status" value="1"/>
</dbReference>
<evidence type="ECO:0000313" key="5">
    <source>
        <dbReference type="Proteomes" id="UP000266441"/>
    </source>
</evidence>
<dbReference type="InterPro" id="IPR006439">
    <property type="entry name" value="HAD-SF_hydro_IA"/>
</dbReference>
<evidence type="ECO:0000313" key="4">
    <source>
        <dbReference type="EMBL" id="RIH66861.1"/>
    </source>
</evidence>
<dbReference type="AlphaFoldDB" id="A0A399D8P2"/>
<dbReference type="InterPro" id="IPR036412">
    <property type="entry name" value="HAD-like_sf"/>
</dbReference>
<dbReference type="PANTHER" id="PTHR46470">
    <property type="entry name" value="N-ACYLNEURAMINATE-9-PHOSPHATASE"/>
    <property type="match status" value="1"/>
</dbReference>
<dbReference type="Proteomes" id="UP000266441">
    <property type="component" value="Unassembled WGS sequence"/>
</dbReference>
<keyword evidence="3" id="KW-0460">Magnesium</keyword>
<dbReference type="NCBIfam" id="TIGR01549">
    <property type="entry name" value="HAD-SF-IA-v1"/>
    <property type="match status" value="1"/>
</dbReference>
<evidence type="ECO:0000256" key="1">
    <source>
        <dbReference type="ARBA" id="ARBA00001946"/>
    </source>
</evidence>
<evidence type="ECO:0000256" key="2">
    <source>
        <dbReference type="ARBA" id="ARBA00022801"/>
    </source>
</evidence>
<comment type="caution">
    <text evidence="4">The sequence shown here is derived from an EMBL/GenBank/DDBJ whole genome shotgun (WGS) entry which is preliminary data.</text>
</comment>
<proteinExistence type="predicted"/>
<protein>
    <submittedName>
        <fullName evidence="4">HAD family hydrolase</fullName>
    </submittedName>
</protein>
<keyword evidence="2 4" id="KW-0378">Hydrolase</keyword>